<keyword evidence="4 6" id="KW-1133">Transmembrane helix</keyword>
<dbReference type="GO" id="GO:0009267">
    <property type="term" value="P:cellular response to starvation"/>
    <property type="evidence" value="ECO:0007669"/>
    <property type="project" value="InterPro"/>
</dbReference>
<evidence type="ECO:0000259" key="7">
    <source>
        <dbReference type="Pfam" id="PF02554"/>
    </source>
</evidence>
<gene>
    <name evidence="8" type="ORF">METZ01_LOCUS302169</name>
</gene>
<reference evidence="8" key="1">
    <citation type="submission" date="2018-05" db="EMBL/GenBank/DDBJ databases">
        <authorList>
            <person name="Lanie J.A."/>
            <person name="Ng W.-L."/>
            <person name="Kazmierczak K.M."/>
            <person name="Andrzejewski T.M."/>
            <person name="Davidsen T.M."/>
            <person name="Wayne K.J."/>
            <person name="Tettelin H."/>
            <person name="Glass J.I."/>
            <person name="Rusch D."/>
            <person name="Podicherti R."/>
            <person name="Tsui H.-C.T."/>
            <person name="Winkler M.E."/>
        </authorList>
    </citation>
    <scope>NUCLEOTIDE SEQUENCE</scope>
</reference>
<name>A0A382MMH5_9ZZZZ</name>
<sequence>MATLLIALLAGIGFIVAYHTYGRWLGSKIFRLSADTICPSERLEDGVDYVPTSKSVVFGHHFTSIAGTGPIVGPAIAIMWGWVPALLWVVLGSIFIGAVHD</sequence>
<evidence type="ECO:0000256" key="4">
    <source>
        <dbReference type="ARBA" id="ARBA00022989"/>
    </source>
</evidence>
<feature type="non-terminal residue" evidence="8">
    <location>
        <position position="101"/>
    </location>
</feature>
<organism evidence="8">
    <name type="scientific">marine metagenome</name>
    <dbReference type="NCBI Taxonomy" id="408172"/>
    <lineage>
        <taxon>unclassified sequences</taxon>
        <taxon>metagenomes</taxon>
        <taxon>ecological metagenomes</taxon>
    </lineage>
</organism>
<evidence type="ECO:0000256" key="5">
    <source>
        <dbReference type="ARBA" id="ARBA00023136"/>
    </source>
</evidence>
<dbReference type="InterPro" id="IPR051605">
    <property type="entry name" value="CstA"/>
</dbReference>
<evidence type="ECO:0000256" key="6">
    <source>
        <dbReference type="SAM" id="Phobius"/>
    </source>
</evidence>
<dbReference type="InterPro" id="IPR003706">
    <property type="entry name" value="CstA_N"/>
</dbReference>
<comment type="subcellular location">
    <subcellularLocation>
        <location evidence="1">Cell membrane</location>
        <topology evidence="1">Multi-pass membrane protein</topology>
    </subcellularLocation>
</comment>
<feature type="domain" description="CstA N-terminal" evidence="7">
    <location>
        <begin position="4"/>
        <end position="101"/>
    </location>
</feature>
<proteinExistence type="predicted"/>
<dbReference type="PANTHER" id="PTHR30252:SF0">
    <property type="entry name" value="PEPTIDE TRANSPORTER CSTA"/>
    <property type="match status" value="1"/>
</dbReference>
<keyword evidence="2" id="KW-1003">Cell membrane</keyword>
<feature type="transmembrane region" description="Helical" evidence="6">
    <location>
        <begin position="77"/>
        <end position="99"/>
    </location>
</feature>
<keyword evidence="3 6" id="KW-0812">Transmembrane</keyword>
<dbReference type="EMBL" id="UINC01094240">
    <property type="protein sequence ID" value="SVC49315.1"/>
    <property type="molecule type" value="Genomic_DNA"/>
</dbReference>
<protein>
    <recommendedName>
        <fullName evidence="7">CstA N-terminal domain-containing protein</fullName>
    </recommendedName>
</protein>
<evidence type="ECO:0000256" key="3">
    <source>
        <dbReference type="ARBA" id="ARBA00022692"/>
    </source>
</evidence>
<evidence type="ECO:0000313" key="8">
    <source>
        <dbReference type="EMBL" id="SVC49315.1"/>
    </source>
</evidence>
<keyword evidence="5 6" id="KW-0472">Membrane</keyword>
<dbReference type="Pfam" id="PF02554">
    <property type="entry name" value="CstA"/>
    <property type="match status" value="1"/>
</dbReference>
<evidence type="ECO:0000256" key="1">
    <source>
        <dbReference type="ARBA" id="ARBA00004651"/>
    </source>
</evidence>
<dbReference type="AlphaFoldDB" id="A0A382MMH5"/>
<evidence type="ECO:0000256" key="2">
    <source>
        <dbReference type="ARBA" id="ARBA00022475"/>
    </source>
</evidence>
<dbReference type="PANTHER" id="PTHR30252">
    <property type="entry name" value="INNER MEMBRANE PEPTIDE TRANSPORTER"/>
    <property type="match status" value="1"/>
</dbReference>
<dbReference type="GO" id="GO:0005886">
    <property type="term" value="C:plasma membrane"/>
    <property type="evidence" value="ECO:0007669"/>
    <property type="project" value="UniProtKB-SubCell"/>
</dbReference>
<accession>A0A382MMH5</accession>